<dbReference type="PANTHER" id="PTHR43071:SF1">
    <property type="entry name" value="2-AMINO-4-HYDROXY-6-HYDROXYMETHYLDIHYDROPTERIDINE PYROPHOSPHOKINASE"/>
    <property type="match status" value="1"/>
</dbReference>
<evidence type="ECO:0000256" key="4">
    <source>
        <dbReference type="ARBA" id="ARBA00016218"/>
    </source>
</evidence>
<dbReference type="EC" id="2.7.6.3" evidence="3"/>
<dbReference type="GO" id="GO:0003848">
    <property type="term" value="F:2-amino-4-hydroxy-6-hydroxymethyldihydropteridine diphosphokinase activity"/>
    <property type="evidence" value="ECO:0007669"/>
    <property type="project" value="UniProtKB-EC"/>
</dbReference>
<dbReference type="GO" id="GO:0016301">
    <property type="term" value="F:kinase activity"/>
    <property type="evidence" value="ECO:0007669"/>
    <property type="project" value="UniProtKB-KW"/>
</dbReference>
<dbReference type="EMBL" id="AAPJ01000008">
    <property type="protein sequence ID" value="EAS48663.1"/>
    <property type="molecule type" value="Genomic_DNA"/>
</dbReference>
<keyword evidence="6" id="KW-0547">Nucleotide-binding</keyword>
<dbReference type="PROSITE" id="PS00794">
    <property type="entry name" value="HPPK"/>
    <property type="match status" value="1"/>
</dbReference>
<evidence type="ECO:0000256" key="12">
    <source>
        <dbReference type="ARBA" id="ARBA00033413"/>
    </source>
</evidence>
<evidence type="ECO:0000313" key="14">
    <source>
        <dbReference type="EMBL" id="EAS48663.1"/>
    </source>
</evidence>
<comment type="caution">
    <text evidence="14">The sequence shown here is derived from an EMBL/GenBank/DDBJ whole genome shotgun (WGS) entry which is preliminary data.</text>
</comment>
<dbReference type="UniPathway" id="UPA00077">
    <property type="reaction ID" value="UER00155"/>
</dbReference>
<evidence type="ECO:0000256" key="6">
    <source>
        <dbReference type="ARBA" id="ARBA00022741"/>
    </source>
</evidence>
<dbReference type="RefSeq" id="WP_009209009.1">
    <property type="nucleotide sequence ID" value="NZ_BBWP01000033.1"/>
</dbReference>
<evidence type="ECO:0000256" key="7">
    <source>
        <dbReference type="ARBA" id="ARBA00022777"/>
    </source>
</evidence>
<evidence type="ECO:0000256" key="8">
    <source>
        <dbReference type="ARBA" id="ARBA00022840"/>
    </source>
</evidence>
<evidence type="ECO:0000259" key="13">
    <source>
        <dbReference type="PROSITE" id="PS00794"/>
    </source>
</evidence>
<dbReference type="HOGENOM" id="CLU_097916_0_0_5"/>
<name>Q1YEC8_AURMS</name>
<feature type="domain" description="7,8-dihydro-6-hydroxymethylpterin-pyrophosphokinase" evidence="13">
    <location>
        <begin position="89"/>
        <end position="100"/>
    </location>
</feature>
<evidence type="ECO:0000256" key="11">
    <source>
        <dbReference type="ARBA" id="ARBA00029766"/>
    </source>
</evidence>
<protein>
    <recommendedName>
        <fullName evidence="4">2-amino-4-hydroxy-6-hydroxymethyldihydropteridine pyrophosphokinase</fullName>
        <ecNumber evidence="3">2.7.6.3</ecNumber>
    </recommendedName>
    <alternativeName>
        <fullName evidence="11">6-hydroxymethyl-7,8-dihydropterin pyrophosphokinase</fullName>
    </alternativeName>
    <alternativeName>
        <fullName evidence="12">7,8-dihydro-6-hydroxymethylpterin-pyrophosphokinase</fullName>
    </alternativeName>
</protein>
<evidence type="ECO:0000256" key="10">
    <source>
        <dbReference type="ARBA" id="ARBA00029409"/>
    </source>
</evidence>
<dbReference type="SUPFAM" id="SSF55083">
    <property type="entry name" value="6-hydroxymethyl-7,8-dihydropterin pyrophosphokinase, HPPK"/>
    <property type="match status" value="1"/>
</dbReference>
<evidence type="ECO:0000256" key="9">
    <source>
        <dbReference type="ARBA" id="ARBA00022909"/>
    </source>
</evidence>
<dbReference type="InterPro" id="IPR000550">
    <property type="entry name" value="Hppk"/>
</dbReference>
<comment type="similarity">
    <text evidence="2">Belongs to the HPPK family.</text>
</comment>
<dbReference type="GO" id="GO:0005524">
    <property type="term" value="F:ATP binding"/>
    <property type="evidence" value="ECO:0007669"/>
    <property type="project" value="UniProtKB-KW"/>
</dbReference>
<dbReference type="Proteomes" id="UP000000321">
    <property type="component" value="Unassembled WGS sequence"/>
</dbReference>
<keyword evidence="7 14" id="KW-0418">Kinase</keyword>
<evidence type="ECO:0000256" key="3">
    <source>
        <dbReference type="ARBA" id="ARBA00013253"/>
    </source>
</evidence>
<evidence type="ECO:0000256" key="2">
    <source>
        <dbReference type="ARBA" id="ARBA00005810"/>
    </source>
</evidence>
<evidence type="ECO:0000313" key="15">
    <source>
        <dbReference type="Proteomes" id="UP000000321"/>
    </source>
</evidence>
<reference evidence="14 15" key="1">
    <citation type="journal article" date="2008" name="Appl. Environ. Microbiol.">
        <title>Genomic insights into Mn(II) oxidation by the marine alphaproteobacterium Aurantimonas sp. strain SI85-9A1.</title>
        <authorList>
            <person name="Dick G.J."/>
            <person name="Podell S."/>
            <person name="Johnson H.A."/>
            <person name="Rivera-Espinoza Y."/>
            <person name="Bernier-Latmani R."/>
            <person name="McCarthy J.K."/>
            <person name="Torpey J.W."/>
            <person name="Clement B.G."/>
            <person name="Gaasterland T."/>
            <person name="Tebo B.M."/>
        </authorList>
    </citation>
    <scope>NUCLEOTIDE SEQUENCE [LARGE SCALE GENOMIC DNA]</scope>
    <source>
        <strain evidence="14 15">SI85-9A1</strain>
    </source>
</reference>
<proteinExistence type="inferred from homology"/>
<evidence type="ECO:0000256" key="1">
    <source>
        <dbReference type="ARBA" id="ARBA00005051"/>
    </source>
</evidence>
<dbReference type="CDD" id="cd00483">
    <property type="entry name" value="HPPK"/>
    <property type="match status" value="1"/>
</dbReference>
<evidence type="ECO:0000256" key="5">
    <source>
        <dbReference type="ARBA" id="ARBA00022679"/>
    </source>
</evidence>
<dbReference type="BioCyc" id="AURANTIMONAS:SI859A1_01147-MONOMER"/>
<comment type="pathway">
    <text evidence="1">Cofactor biosynthesis; tetrahydrofolate biosynthesis; 2-amino-4-hydroxy-6-hydroxymethyl-7,8-dihydropteridine diphosphate from 7,8-dihydroneopterin triphosphate: step 4/4.</text>
</comment>
<organism evidence="14 15">
    <name type="scientific">Aurantimonas manganoxydans (strain ATCC BAA-1229 / DSM 21871 / SI85-9A1)</name>
    <dbReference type="NCBI Taxonomy" id="287752"/>
    <lineage>
        <taxon>Bacteria</taxon>
        <taxon>Pseudomonadati</taxon>
        <taxon>Pseudomonadota</taxon>
        <taxon>Alphaproteobacteria</taxon>
        <taxon>Hyphomicrobiales</taxon>
        <taxon>Aurantimonadaceae</taxon>
        <taxon>Aurantimonas</taxon>
    </lineage>
</organism>
<keyword evidence="9" id="KW-0289">Folate biosynthesis</keyword>
<dbReference type="NCBIfam" id="TIGR01498">
    <property type="entry name" value="folK"/>
    <property type="match status" value="1"/>
</dbReference>
<dbReference type="GO" id="GO:0046656">
    <property type="term" value="P:folic acid biosynthetic process"/>
    <property type="evidence" value="ECO:0007669"/>
    <property type="project" value="UniProtKB-KW"/>
</dbReference>
<sequence length="172" mass="18929">MSARAYLGLGGNIGDPVAKMAAALRRLDGRDDTAVVKVSRLYRTPPWGKTDQPDFVNACAAVVTDLAPRDLLELCLATERVFGRERRERWGPRTLDLDVLDYAASPYEDDALTLPHPRVTERAFVLVPLADIAPDLAFGGRTVADWIAAIDPEGIKPASADGEWWREERADT</sequence>
<keyword evidence="8" id="KW-0067">ATP-binding</keyword>
<dbReference type="PANTHER" id="PTHR43071">
    <property type="entry name" value="2-AMINO-4-HYDROXY-6-HYDROXYMETHYLDIHYDROPTERIDINE PYROPHOSPHOKINASE"/>
    <property type="match status" value="1"/>
</dbReference>
<dbReference type="Pfam" id="PF01288">
    <property type="entry name" value="HPPK"/>
    <property type="match status" value="1"/>
</dbReference>
<dbReference type="GO" id="GO:0046654">
    <property type="term" value="P:tetrahydrofolate biosynthetic process"/>
    <property type="evidence" value="ECO:0007669"/>
    <property type="project" value="UniProtKB-UniPathway"/>
</dbReference>
<dbReference type="InterPro" id="IPR035907">
    <property type="entry name" value="Hppk_sf"/>
</dbReference>
<accession>Q1YEC8</accession>
<comment type="function">
    <text evidence="10">Catalyzes the transfer of pyrophosphate from adenosine triphosphate (ATP) to 6-hydroxymethyl-7,8-dihydropterin, an enzymatic step in folate biosynthesis pathway.</text>
</comment>
<keyword evidence="15" id="KW-1185">Reference proteome</keyword>
<dbReference type="Gene3D" id="3.30.70.560">
    <property type="entry name" value="7,8-Dihydro-6-hydroxymethylpterin-pyrophosphokinase HPPK"/>
    <property type="match status" value="1"/>
</dbReference>
<dbReference type="AlphaFoldDB" id="Q1YEC8"/>
<keyword evidence="5" id="KW-0808">Transferase</keyword>
<gene>
    <name evidence="14" type="ORF">SI859A1_01147</name>
</gene>